<name>Q97KY7_CLOAB</name>
<dbReference type="KEGG" id="cac:CA_C0779"/>
<protein>
    <submittedName>
        <fullName evidence="4">Amidase related to nicotinamidase</fullName>
    </submittedName>
</protein>
<dbReference type="PATRIC" id="fig|272562.8.peg.984"/>
<evidence type="ECO:0000256" key="1">
    <source>
        <dbReference type="ARBA" id="ARBA00006336"/>
    </source>
</evidence>
<evidence type="ECO:0000313" key="5">
    <source>
        <dbReference type="Proteomes" id="UP000000814"/>
    </source>
</evidence>
<keyword evidence="2" id="KW-0378">Hydrolase</keyword>
<dbReference type="SUPFAM" id="SSF52499">
    <property type="entry name" value="Isochorismatase-like hydrolases"/>
    <property type="match status" value="1"/>
</dbReference>
<dbReference type="Gene3D" id="3.40.50.850">
    <property type="entry name" value="Isochorismatase-like"/>
    <property type="match status" value="1"/>
</dbReference>
<reference evidence="4 5" key="1">
    <citation type="journal article" date="2001" name="J. Bacteriol.">
        <title>Genome sequence and comparative analysis of the solvent-producing bacterium Clostridium acetobutylicum.</title>
        <authorList>
            <person name="Nolling J."/>
            <person name="Breton G."/>
            <person name="Omelchenko M.V."/>
            <person name="Makarova K.S."/>
            <person name="Zeng Q."/>
            <person name="Gibson R."/>
            <person name="Lee H.M."/>
            <person name="Dubois J."/>
            <person name="Qiu D."/>
            <person name="Hitti J."/>
            <person name="Wolf Y.I."/>
            <person name="Tatusov R.L."/>
            <person name="Sabathe F."/>
            <person name="Doucette-Stamm L."/>
            <person name="Soucaille P."/>
            <person name="Daly M.J."/>
            <person name="Bennett G.N."/>
            <person name="Koonin E.V."/>
            <person name="Smith D.R."/>
        </authorList>
    </citation>
    <scope>NUCLEOTIDE SEQUENCE [LARGE SCALE GENOMIC DNA]</scope>
    <source>
        <strain evidence="5">ATCC 824 / DSM 792 / JCM 1419 / LMG 5710 / VKM B-1787</strain>
    </source>
</reference>
<organism evidence="4 5">
    <name type="scientific">Clostridium acetobutylicum (strain ATCC 824 / DSM 792 / JCM 1419 / IAM 19013 / LMG 5710 / NBRC 13948 / NRRL B-527 / VKM B-1787 / 2291 / W)</name>
    <dbReference type="NCBI Taxonomy" id="272562"/>
    <lineage>
        <taxon>Bacteria</taxon>
        <taxon>Bacillati</taxon>
        <taxon>Bacillota</taxon>
        <taxon>Clostridia</taxon>
        <taxon>Eubacteriales</taxon>
        <taxon>Clostridiaceae</taxon>
        <taxon>Clostridium</taxon>
    </lineage>
</organism>
<gene>
    <name evidence="4" type="ordered locus">CA_C0779</name>
</gene>
<feature type="domain" description="Isochorismatase-like" evidence="3">
    <location>
        <begin position="56"/>
        <end position="193"/>
    </location>
</feature>
<dbReference type="GO" id="GO:0016787">
    <property type="term" value="F:hydrolase activity"/>
    <property type="evidence" value="ECO:0007669"/>
    <property type="project" value="UniProtKB-KW"/>
</dbReference>
<dbReference type="InterPro" id="IPR000868">
    <property type="entry name" value="Isochorismatase-like_dom"/>
</dbReference>
<sequence length="211" mass="23599">MIYFCPFHRNAFNYLNDDFRYTGFQRQDKTIIDNWNTVSTPPAPTLKPVKIDPRNTALLILDMENTLCTNPECRASIPKIRNLLVKARENNIPVIYSLRPTATALDVIKPLAPLPMDLVVRSGVDKFYKTNLGEILQQKNIKNVIVTGYAANGAVLHTATGAALRNYNVIVPVDAVSADVPYAEQYTAWHMINSPGTRDKAVLTRTNLISI</sequence>
<evidence type="ECO:0000256" key="2">
    <source>
        <dbReference type="ARBA" id="ARBA00022801"/>
    </source>
</evidence>
<comment type="similarity">
    <text evidence="1">Belongs to the isochorismatase family.</text>
</comment>
<dbReference type="PANTHER" id="PTHR43540">
    <property type="entry name" value="PEROXYUREIDOACRYLATE/UREIDOACRYLATE AMIDOHYDROLASE-RELATED"/>
    <property type="match status" value="1"/>
</dbReference>
<evidence type="ECO:0000259" key="3">
    <source>
        <dbReference type="Pfam" id="PF00857"/>
    </source>
</evidence>
<dbReference type="Pfam" id="PF00857">
    <property type="entry name" value="Isochorismatase"/>
    <property type="match status" value="1"/>
</dbReference>
<proteinExistence type="inferred from homology"/>
<accession>Q97KY7</accession>
<evidence type="ECO:0000313" key="4">
    <source>
        <dbReference type="EMBL" id="AAK78755.1"/>
    </source>
</evidence>
<dbReference type="eggNOG" id="COG1335">
    <property type="taxonomic scope" value="Bacteria"/>
</dbReference>
<dbReference type="AlphaFoldDB" id="Q97KY7"/>
<dbReference type="InterPro" id="IPR036380">
    <property type="entry name" value="Isochorismatase-like_sf"/>
</dbReference>
<dbReference type="OrthoDB" id="9785724at2"/>
<dbReference type="Proteomes" id="UP000000814">
    <property type="component" value="Chromosome"/>
</dbReference>
<dbReference type="PANTHER" id="PTHR43540:SF6">
    <property type="entry name" value="ISOCHORISMATASE-LIKE DOMAIN-CONTAINING PROTEIN"/>
    <property type="match status" value="1"/>
</dbReference>
<dbReference type="GeneID" id="44997290"/>
<dbReference type="PIR" id="H96995">
    <property type="entry name" value="H96995"/>
</dbReference>
<dbReference type="HOGENOM" id="CLU_097543_0_0_9"/>
<dbReference type="RefSeq" id="WP_010964097.1">
    <property type="nucleotide sequence ID" value="NC_003030.1"/>
</dbReference>
<dbReference type="EMBL" id="AE001437">
    <property type="protein sequence ID" value="AAK78755.1"/>
    <property type="molecule type" value="Genomic_DNA"/>
</dbReference>
<dbReference type="CDD" id="cd00431">
    <property type="entry name" value="cysteine_hydrolases"/>
    <property type="match status" value="1"/>
</dbReference>
<dbReference type="InterPro" id="IPR050272">
    <property type="entry name" value="Isochorismatase-like_hydrls"/>
</dbReference>
<keyword evidence="5" id="KW-1185">Reference proteome</keyword>
<dbReference type="STRING" id="272562.CA_C0779"/>